<dbReference type="AlphaFoldDB" id="A0A099L043"/>
<keyword evidence="4" id="KW-0804">Transcription</keyword>
<keyword evidence="3" id="KW-0238">DNA-binding</keyword>
<dbReference type="OrthoDB" id="5526340at2"/>
<dbReference type="RefSeq" id="WP_033081674.1">
    <property type="nucleotide sequence ID" value="NZ_JQEC01000015.1"/>
</dbReference>
<dbReference type="PROSITE" id="PS50931">
    <property type="entry name" value="HTH_LYSR"/>
    <property type="match status" value="1"/>
</dbReference>
<reference evidence="6 7" key="1">
    <citation type="submission" date="2014-08" db="EMBL/GenBank/DDBJ databases">
        <title>Genomic and Phenotypic Diversity of Colwellia psychrerythraea strains from Disparate Marine Basins.</title>
        <authorList>
            <person name="Techtmann S.M."/>
            <person name="Stelling S.C."/>
            <person name="Utturkar S.M."/>
            <person name="Alshibli N."/>
            <person name="Harris A."/>
            <person name="Brown S.D."/>
            <person name="Hazen T.C."/>
        </authorList>
    </citation>
    <scope>NUCLEOTIDE SEQUENCE [LARGE SCALE GENOMIC DNA]</scope>
    <source>
        <strain evidence="6 7">GAB14E</strain>
    </source>
</reference>
<feature type="domain" description="HTH lysR-type" evidence="5">
    <location>
        <begin position="5"/>
        <end position="62"/>
    </location>
</feature>
<dbReference type="EMBL" id="JQEC01000015">
    <property type="protein sequence ID" value="KGJ95233.1"/>
    <property type="molecule type" value="Genomic_DNA"/>
</dbReference>
<dbReference type="GO" id="GO:0043565">
    <property type="term" value="F:sequence-specific DNA binding"/>
    <property type="evidence" value="ECO:0007669"/>
    <property type="project" value="TreeGrafter"/>
</dbReference>
<dbReference type="PATRIC" id="fig|28229.3.peg.1626"/>
<proteinExistence type="inferred from homology"/>
<dbReference type="CDD" id="cd08432">
    <property type="entry name" value="PBP2_GcdR_TrpI_HvrB_AmpR_like"/>
    <property type="match status" value="1"/>
</dbReference>
<dbReference type="Pfam" id="PF03466">
    <property type="entry name" value="LysR_substrate"/>
    <property type="match status" value="1"/>
</dbReference>
<dbReference type="Gene3D" id="1.10.10.10">
    <property type="entry name" value="Winged helix-like DNA-binding domain superfamily/Winged helix DNA-binding domain"/>
    <property type="match status" value="1"/>
</dbReference>
<dbReference type="SUPFAM" id="SSF53850">
    <property type="entry name" value="Periplasmic binding protein-like II"/>
    <property type="match status" value="1"/>
</dbReference>
<evidence type="ECO:0000313" key="7">
    <source>
        <dbReference type="Proteomes" id="UP000029868"/>
    </source>
</evidence>
<dbReference type="Gene3D" id="3.40.190.290">
    <property type="match status" value="1"/>
</dbReference>
<keyword evidence="2" id="KW-0805">Transcription regulation</keyword>
<organism evidence="6 7">
    <name type="scientific">Colwellia psychrerythraea</name>
    <name type="common">Vibrio psychroerythus</name>
    <dbReference type="NCBI Taxonomy" id="28229"/>
    <lineage>
        <taxon>Bacteria</taxon>
        <taxon>Pseudomonadati</taxon>
        <taxon>Pseudomonadota</taxon>
        <taxon>Gammaproteobacteria</taxon>
        <taxon>Alteromonadales</taxon>
        <taxon>Colwelliaceae</taxon>
        <taxon>Colwellia</taxon>
    </lineage>
</organism>
<dbReference type="PANTHER" id="PTHR30537:SF74">
    <property type="entry name" value="HTH-TYPE TRANSCRIPTIONAL REGULATOR TRPI"/>
    <property type="match status" value="1"/>
</dbReference>
<dbReference type="GO" id="GO:0003700">
    <property type="term" value="F:DNA-binding transcription factor activity"/>
    <property type="evidence" value="ECO:0007669"/>
    <property type="project" value="InterPro"/>
</dbReference>
<dbReference type="InterPro" id="IPR058163">
    <property type="entry name" value="LysR-type_TF_proteobact-type"/>
</dbReference>
<evidence type="ECO:0000259" key="5">
    <source>
        <dbReference type="PROSITE" id="PS50931"/>
    </source>
</evidence>
<name>A0A099L043_COLPS</name>
<evidence type="ECO:0000256" key="3">
    <source>
        <dbReference type="ARBA" id="ARBA00023125"/>
    </source>
</evidence>
<dbReference type="InterPro" id="IPR036390">
    <property type="entry name" value="WH_DNA-bd_sf"/>
</dbReference>
<gene>
    <name evidence="6" type="ORF">GAB14E_2015</name>
</gene>
<dbReference type="SUPFAM" id="SSF46785">
    <property type="entry name" value="Winged helix' DNA-binding domain"/>
    <property type="match status" value="1"/>
</dbReference>
<dbReference type="InterPro" id="IPR005119">
    <property type="entry name" value="LysR_subst-bd"/>
</dbReference>
<evidence type="ECO:0000256" key="4">
    <source>
        <dbReference type="ARBA" id="ARBA00023163"/>
    </source>
</evidence>
<dbReference type="GO" id="GO:0006351">
    <property type="term" value="P:DNA-templated transcription"/>
    <property type="evidence" value="ECO:0007669"/>
    <property type="project" value="TreeGrafter"/>
</dbReference>
<dbReference type="InterPro" id="IPR000847">
    <property type="entry name" value="LysR_HTH_N"/>
</dbReference>
<dbReference type="PRINTS" id="PR00039">
    <property type="entry name" value="HTHLYSR"/>
</dbReference>
<accession>A0A099L043</accession>
<protein>
    <submittedName>
        <fullName evidence="6">Transcriptional regulator, LysR family</fullName>
    </submittedName>
</protein>
<comment type="similarity">
    <text evidence="1">Belongs to the LysR transcriptional regulatory family.</text>
</comment>
<dbReference type="FunFam" id="1.10.10.10:FF:000001">
    <property type="entry name" value="LysR family transcriptional regulator"/>
    <property type="match status" value="1"/>
</dbReference>
<dbReference type="InterPro" id="IPR036388">
    <property type="entry name" value="WH-like_DNA-bd_sf"/>
</dbReference>
<dbReference type="PANTHER" id="PTHR30537">
    <property type="entry name" value="HTH-TYPE TRANSCRIPTIONAL REGULATOR"/>
    <property type="match status" value="1"/>
</dbReference>
<sequence>MKHLPPLKSLQFFLVAGQSKNFKQAAEHLNVTQAAVSQQIRLLEDHIQLKLFERTNRQTMLTEKGRTLLPFTQRAFEELTTGIQIVTGDPNPLILRISTVHSFCSLWLIPRLEEFQKLHPEIMVQLAPSSALIDFKQSNIDLAIRMGRGGYGDLTEKKIYDDNLIFVASPKLLVGIDRDNPKQVFRLPWIEDTSIGIQEKFQDYCKSINFKYETLVPVMQTNDALPLIDSAVHDRGFLLVNSSLVVEHIRAGRLVKLLNYSIKSPYSLYLVAPEQQFLWKKVKLFEDWLLPKLLKSFSDLDRY</sequence>
<evidence type="ECO:0000256" key="2">
    <source>
        <dbReference type="ARBA" id="ARBA00023015"/>
    </source>
</evidence>
<evidence type="ECO:0000313" key="6">
    <source>
        <dbReference type="EMBL" id="KGJ95233.1"/>
    </source>
</evidence>
<dbReference type="Pfam" id="PF00126">
    <property type="entry name" value="HTH_1"/>
    <property type="match status" value="1"/>
</dbReference>
<comment type="caution">
    <text evidence="6">The sequence shown here is derived from an EMBL/GenBank/DDBJ whole genome shotgun (WGS) entry which is preliminary data.</text>
</comment>
<evidence type="ECO:0000256" key="1">
    <source>
        <dbReference type="ARBA" id="ARBA00009437"/>
    </source>
</evidence>
<dbReference type="Proteomes" id="UP000029868">
    <property type="component" value="Unassembled WGS sequence"/>
</dbReference>